<dbReference type="InterPro" id="IPR007807">
    <property type="entry name" value="TcmA/NAT10_helicase"/>
</dbReference>
<comment type="subcellular location">
    <subcellularLocation>
        <location evidence="12">Cytoplasm</location>
    </subcellularLocation>
</comment>
<sequence>MNVQDMLNHLNRMLCVNKKNNFRGIIVISGSKYKKILENVISRYLEVIDRIPEDIKCLYVTEDYYGSFSTRYDEVKKVLEERGLKLEKGKYKDSVNYMGRSFDLLISDLYRSLTPDYIGRLIGTVSGGGLIIFLVEDFNKFEEIETFFHQHLLTPPYKIEDVRKLFEKRFKRKILEYENILVIDSEKEEIIKDIKEECNLNEVIPYFRKPPSIPADIKYSEKIYKLCLTEDQVNVLKLLEGLLEEGKKAFLIIADRGRGKSAVLGLSIAALSEYLLDKKRLVDIGITSPSKDNVRTLFEFLRMGLKKCGIEFEEKRNKLIINRKIFIEYRSPLNILGKKYDYLFIDEAAGIGINLLYQYLNKYKKLIFSSTIHGYEGAGRSFSVRFMKYLKERKDFEVLEYKMKEPIRYGENDPIERWLFDTLLLDAEPDELNETDIEMIKEKRVKFYKIPLEEWFEKREDKLRSFVGIYVLAHYQNRPNDLGMIADAPHHDGFVLELESGKIVNAIQVAYEGGIDEDTIERMLKDYKPKGNIIPDVIAKHFREKEFPKLRGIRIVRIATHPSAQGLGLGSIALSNLTEWAKKNKFDWIGTSFGVTYELLNFWLKNGFVIVHLSPEKNKVSGEYSAIVIKPLNKKTEEIVKRLNYEFRWRFINQITDVYFDLEPEVIRKLLETPYEIKPHFDILLTEIQKEKAKAYLKGPMTYEAAADIVRNLFIYYLMYNDKNRPEIADQKMEILIAKILLAWSFRKISDYFDITSGQARKYIKKATKEIYKWLFD</sequence>
<comment type="function">
    <text evidence="12">Catalyzes the formation of N(4)-acetylcytidine (ac(4)C) at the wobble position of tRNA(Met), by using acetyl-CoA as an acetyl donor and ATP (or GTP).</text>
</comment>
<comment type="catalytic activity">
    <reaction evidence="11">
        <text>a cytidine in mRNA + acetyl-CoA + ATP + H2O = an N(4)-acetylcytidine in mRNA + ADP + phosphate + CoA + H(+)</text>
        <dbReference type="Rhea" id="RHEA:58480"/>
        <dbReference type="Rhea" id="RHEA-COMP:15145"/>
        <dbReference type="Rhea" id="RHEA-COMP:15146"/>
        <dbReference type="ChEBI" id="CHEBI:15377"/>
        <dbReference type="ChEBI" id="CHEBI:15378"/>
        <dbReference type="ChEBI" id="CHEBI:30616"/>
        <dbReference type="ChEBI" id="CHEBI:43474"/>
        <dbReference type="ChEBI" id="CHEBI:57287"/>
        <dbReference type="ChEBI" id="CHEBI:57288"/>
        <dbReference type="ChEBI" id="CHEBI:74900"/>
        <dbReference type="ChEBI" id="CHEBI:82748"/>
        <dbReference type="ChEBI" id="CHEBI:456216"/>
    </reaction>
</comment>
<dbReference type="PROSITE" id="PS51192">
    <property type="entry name" value="HELICASE_ATP_BIND_1"/>
    <property type="match status" value="1"/>
</dbReference>
<evidence type="ECO:0000256" key="7">
    <source>
        <dbReference type="ARBA" id="ARBA00022884"/>
    </source>
</evidence>
<dbReference type="AlphaFoldDB" id="A0A397WML7"/>
<dbReference type="GO" id="GO:0005524">
    <property type="term" value="F:ATP binding"/>
    <property type="evidence" value="ECO:0007669"/>
    <property type="project" value="UniProtKB-UniRule"/>
</dbReference>
<dbReference type="GO" id="GO:0002101">
    <property type="term" value="P:tRNA wobble cytosine modification"/>
    <property type="evidence" value="ECO:0007669"/>
    <property type="project" value="UniProtKB-UniRule"/>
</dbReference>
<dbReference type="HAMAP" id="MF_01886">
    <property type="entry name" value="tRNA_acetyltr_TmcA"/>
    <property type="match status" value="1"/>
</dbReference>
<evidence type="ECO:0000256" key="8">
    <source>
        <dbReference type="ARBA" id="ARBA00023315"/>
    </source>
</evidence>
<evidence type="ECO:0000256" key="6">
    <source>
        <dbReference type="ARBA" id="ARBA00022840"/>
    </source>
</evidence>
<organism evidence="15 16">
    <name type="scientific">Candidatus Nanoclepta minutus</name>
    <dbReference type="NCBI Taxonomy" id="1940235"/>
    <lineage>
        <taxon>Archaea</taxon>
        <taxon>Nanobdellota</taxon>
        <taxon>Candidatus Nanoclepta</taxon>
    </lineage>
</organism>
<dbReference type="Pfam" id="PF05127">
    <property type="entry name" value="NAT10_TcmA_helicase"/>
    <property type="match status" value="1"/>
</dbReference>
<dbReference type="GO" id="GO:0120545">
    <property type="term" value="F:nucleic acid conformation isomerase activity"/>
    <property type="evidence" value="ECO:0007669"/>
    <property type="project" value="UniProtKB-ARBA"/>
</dbReference>
<dbReference type="PANTHER" id="PTHR10925">
    <property type="entry name" value="N-ACETYLTRANSFERASE 10"/>
    <property type="match status" value="1"/>
</dbReference>
<feature type="binding site" evidence="12">
    <location>
        <position position="232"/>
    </location>
    <ligand>
        <name>ATP</name>
        <dbReference type="ChEBI" id="CHEBI:30616"/>
    </ligand>
</feature>
<dbReference type="GO" id="GO:0051392">
    <property type="term" value="F:tRNA cytidine N4-acetyltransferase activity"/>
    <property type="evidence" value="ECO:0007669"/>
    <property type="project" value="UniProtKB-UniRule"/>
</dbReference>
<feature type="binding site" evidence="12">
    <location>
        <begin position="558"/>
        <end position="560"/>
    </location>
    <ligand>
        <name>acetyl-CoA</name>
        <dbReference type="ChEBI" id="CHEBI:57288"/>
    </ligand>
</feature>
<comment type="catalytic activity">
    <reaction evidence="9">
        <text>a cytidine in tRNA + acetyl-CoA + ATP + H2O = an N(4)-acetylcytidine in tRNA + ADP + phosphate + CoA + H(+)</text>
        <dbReference type="Rhea" id="RHEA:53876"/>
        <dbReference type="Rhea" id="RHEA-COMP:13670"/>
        <dbReference type="Rhea" id="RHEA-COMP:13671"/>
        <dbReference type="ChEBI" id="CHEBI:15377"/>
        <dbReference type="ChEBI" id="CHEBI:15378"/>
        <dbReference type="ChEBI" id="CHEBI:30616"/>
        <dbReference type="ChEBI" id="CHEBI:43474"/>
        <dbReference type="ChEBI" id="CHEBI:57287"/>
        <dbReference type="ChEBI" id="CHEBI:57288"/>
        <dbReference type="ChEBI" id="CHEBI:74900"/>
        <dbReference type="ChEBI" id="CHEBI:82748"/>
        <dbReference type="ChEBI" id="CHEBI:456216"/>
    </reaction>
</comment>
<evidence type="ECO:0000259" key="14">
    <source>
        <dbReference type="PROSITE" id="PS51192"/>
    </source>
</evidence>
<name>A0A397WML7_9ARCH</name>
<dbReference type="EC" id="2.3.1.193" evidence="12"/>
<evidence type="ECO:0000313" key="15">
    <source>
        <dbReference type="EMBL" id="RIB35315.1"/>
    </source>
</evidence>
<dbReference type="GO" id="GO:0051391">
    <property type="term" value="P:tRNA acetylation"/>
    <property type="evidence" value="ECO:0007669"/>
    <property type="project" value="UniProtKB-UniRule"/>
</dbReference>
<dbReference type="InterPro" id="IPR027417">
    <property type="entry name" value="P-loop_NTPase"/>
</dbReference>
<evidence type="ECO:0000313" key="16">
    <source>
        <dbReference type="Proteomes" id="UP000266622"/>
    </source>
</evidence>
<dbReference type="InterPro" id="IPR024914">
    <property type="entry name" value="tRNA_acetyltr_TmcA"/>
</dbReference>
<evidence type="ECO:0000256" key="1">
    <source>
        <dbReference type="ARBA" id="ARBA00022490"/>
    </source>
</evidence>
<feature type="domain" description="Helicase ATP-binding" evidence="14">
    <location>
        <begin position="241"/>
        <end position="390"/>
    </location>
</feature>
<evidence type="ECO:0000256" key="5">
    <source>
        <dbReference type="ARBA" id="ARBA00022741"/>
    </source>
</evidence>
<dbReference type="GO" id="GO:1904812">
    <property type="term" value="P:rRNA acetylation involved in maturation of SSU-rRNA"/>
    <property type="evidence" value="ECO:0007669"/>
    <property type="project" value="TreeGrafter"/>
</dbReference>
<evidence type="ECO:0000256" key="2">
    <source>
        <dbReference type="ARBA" id="ARBA00022555"/>
    </source>
</evidence>
<dbReference type="InterPro" id="IPR000182">
    <property type="entry name" value="GNAT_dom"/>
</dbReference>
<dbReference type="Pfam" id="PF08351">
    <property type="entry name" value="TmcA_N"/>
    <property type="match status" value="1"/>
</dbReference>
<keyword evidence="8 12" id="KW-0012">Acyltransferase</keyword>
<dbReference type="EMBL" id="MWMI01000003">
    <property type="protein sequence ID" value="RIB35315.1"/>
    <property type="molecule type" value="Genomic_DNA"/>
</dbReference>
<dbReference type="GO" id="GO:0005737">
    <property type="term" value="C:cytoplasm"/>
    <property type="evidence" value="ECO:0007669"/>
    <property type="project" value="UniProtKB-SubCell"/>
</dbReference>
<accession>A0A397WML7</accession>
<reference evidence="15 16" key="1">
    <citation type="journal article" date="2018" name="Syst. Appl. Microbiol.">
        <title>A new symbiotic nanoarchaeote (Candidatus Nanoclepta minutus) and its host (Zestosphaera tikiterensis gen. nov., sp. nov.) from a New Zealand hot spring.</title>
        <authorList>
            <person name="St John E."/>
            <person name="Liu Y."/>
            <person name="Podar M."/>
            <person name="Stott M.B."/>
            <person name="Meneghin J."/>
            <person name="Chen Z."/>
            <person name="Lagutin K."/>
            <person name="Mitchell K."/>
            <person name="Reysenbach A.L."/>
        </authorList>
    </citation>
    <scope>NUCLEOTIDE SEQUENCE [LARGE SCALE GENOMIC DNA]</scope>
    <source>
        <strain evidence="15">NZ3</strain>
    </source>
</reference>
<comment type="caution">
    <text evidence="15">The sequence shown here is derived from an EMBL/GenBank/DDBJ whole genome shotgun (WGS) entry which is preliminary data.</text>
</comment>
<dbReference type="InterPro" id="IPR014001">
    <property type="entry name" value="Helicase_ATP-bd"/>
</dbReference>
<dbReference type="InterPro" id="IPR016181">
    <property type="entry name" value="Acyl_CoA_acyltransferase"/>
</dbReference>
<comment type="catalytic activity">
    <reaction evidence="10">
        <text>a cytidine in RNA + acetyl-CoA + ATP + H2O = an N(4)-acetylcytidine in RNA + ADP + phosphate + CoA + H(+)</text>
        <dbReference type="Rhea" id="RHEA:82211"/>
        <dbReference type="Rhea" id="RHEA-COMP:15704"/>
        <dbReference type="Rhea" id="RHEA-COMP:19834"/>
        <dbReference type="ChEBI" id="CHEBI:15377"/>
        <dbReference type="ChEBI" id="CHEBI:15378"/>
        <dbReference type="ChEBI" id="CHEBI:30616"/>
        <dbReference type="ChEBI" id="CHEBI:43474"/>
        <dbReference type="ChEBI" id="CHEBI:57287"/>
        <dbReference type="ChEBI" id="CHEBI:57288"/>
        <dbReference type="ChEBI" id="CHEBI:74900"/>
        <dbReference type="ChEBI" id="CHEBI:82748"/>
        <dbReference type="ChEBI" id="CHEBI:456216"/>
    </reaction>
</comment>
<comment type="catalytic activity">
    <reaction evidence="12">
        <text>cytidine(34) in elongator tRNA(Met) + acetyl-CoA + ATP + H2O = N(4)-acetylcytidine(34) in elongator tRNA(Met) + ADP + phosphate + CoA + H(+)</text>
        <dbReference type="Rhea" id="RHEA:43788"/>
        <dbReference type="Rhea" id="RHEA-COMP:10693"/>
        <dbReference type="Rhea" id="RHEA-COMP:10694"/>
        <dbReference type="ChEBI" id="CHEBI:15377"/>
        <dbReference type="ChEBI" id="CHEBI:15378"/>
        <dbReference type="ChEBI" id="CHEBI:30616"/>
        <dbReference type="ChEBI" id="CHEBI:43474"/>
        <dbReference type="ChEBI" id="CHEBI:57287"/>
        <dbReference type="ChEBI" id="CHEBI:57288"/>
        <dbReference type="ChEBI" id="CHEBI:74900"/>
        <dbReference type="ChEBI" id="CHEBI:82748"/>
        <dbReference type="ChEBI" id="CHEBI:456216"/>
        <dbReference type="EC" id="2.3.1.193"/>
    </reaction>
</comment>
<evidence type="ECO:0000256" key="10">
    <source>
        <dbReference type="ARBA" id="ARBA00049889"/>
    </source>
</evidence>
<evidence type="ECO:0000259" key="13">
    <source>
        <dbReference type="PROSITE" id="PS51186"/>
    </source>
</evidence>
<dbReference type="GO" id="GO:0140097">
    <property type="term" value="F:catalytic activity, acting on DNA"/>
    <property type="evidence" value="ECO:0007669"/>
    <property type="project" value="UniProtKB-ARBA"/>
</dbReference>
<dbReference type="SUPFAM" id="SSF55729">
    <property type="entry name" value="Acyl-CoA N-acyltransferases (Nat)"/>
    <property type="match status" value="1"/>
</dbReference>
<dbReference type="Gene3D" id="3.40.50.300">
    <property type="entry name" value="P-loop containing nucleotide triphosphate hydrolases"/>
    <property type="match status" value="1"/>
</dbReference>
<comment type="similarity">
    <text evidence="12">Belongs to the TmcA family.</text>
</comment>
<dbReference type="Pfam" id="PF13718">
    <property type="entry name" value="GNAT_acetyltr_2"/>
    <property type="match status" value="1"/>
</dbReference>
<evidence type="ECO:0000256" key="11">
    <source>
        <dbReference type="ARBA" id="ARBA00049914"/>
    </source>
</evidence>
<keyword evidence="4 12" id="KW-0819">tRNA processing</keyword>
<protein>
    <recommendedName>
        <fullName evidence="12">tRNA(Met) cytidine acetyltransferase TmcA</fullName>
        <ecNumber evidence="12">2.3.1.193</ecNumber>
    </recommendedName>
</protein>
<feature type="binding site" evidence="12">
    <location>
        <position position="598"/>
    </location>
    <ligand>
        <name>acetyl-CoA</name>
        <dbReference type="ChEBI" id="CHEBI:57288"/>
    </ligand>
</feature>
<proteinExistence type="inferred from homology"/>
<keyword evidence="3 12" id="KW-0808">Transferase</keyword>
<evidence type="ECO:0000256" key="4">
    <source>
        <dbReference type="ARBA" id="ARBA00022694"/>
    </source>
</evidence>
<dbReference type="Proteomes" id="UP000266622">
    <property type="component" value="Unassembled WGS sequence"/>
</dbReference>
<keyword evidence="5 12" id="KW-0547">Nucleotide-binding</keyword>
<dbReference type="CDD" id="cd04301">
    <property type="entry name" value="NAT_SF"/>
    <property type="match status" value="1"/>
</dbReference>
<dbReference type="Gene3D" id="3.40.50.11040">
    <property type="match status" value="1"/>
</dbReference>
<keyword evidence="1 12" id="KW-0963">Cytoplasm</keyword>
<keyword evidence="6 12" id="KW-0067">ATP-binding</keyword>
<dbReference type="PANTHER" id="PTHR10925:SF5">
    <property type="entry name" value="RNA CYTIDINE ACETYLTRANSFERASE"/>
    <property type="match status" value="1"/>
</dbReference>
<gene>
    <name evidence="12" type="primary">tmcA</name>
    <name evidence="15" type="ORF">BXU00_02175</name>
</gene>
<evidence type="ECO:0000256" key="3">
    <source>
        <dbReference type="ARBA" id="ARBA00022679"/>
    </source>
</evidence>
<dbReference type="SUPFAM" id="SSF52540">
    <property type="entry name" value="P-loop containing nucleoside triphosphate hydrolases"/>
    <property type="match status" value="1"/>
</dbReference>
<evidence type="ECO:0000256" key="12">
    <source>
        <dbReference type="HAMAP-Rule" id="MF_01886"/>
    </source>
</evidence>
<comment type="caution">
    <text evidence="12">Lacks conserved residue(s) required for the propagation of feature annotation.</text>
</comment>
<feature type="domain" description="N-acetyltransferase" evidence="13">
    <location>
        <begin position="450"/>
        <end position="633"/>
    </location>
</feature>
<feature type="binding site" evidence="12">
    <location>
        <position position="408"/>
    </location>
    <ligand>
        <name>ATP</name>
        <dbReference type="ChEBI" id="CHEBI:30616"/>
    </ligand>
</feature>
<dbReference type="InterPro" id="IPR013562">
    <property type="entry name" value="TmcA/NAT10_N"/>
</dbReference>
<dbReference type="InterPro" id="IPR032672">
    <property type="entry name" value="TmcA/NAT10/Kre33"/>
</dbReference>
<evidence type="ECO:0000256" key="9">
    <source>
        <dbReference type="ARBA" id="ARBA00049883"/>
    </source>
</evidence>
<dbReference type="GO" id="GO:0106162">
    <property type="term" value="F:mRNA N-acetyltransferase activity"/>
    <property type="evidence" value="ECO:0007669"/>
    <property type="project" value="RHEA"/>
</dbReference>
<dbReference type="Gene3D" id="3.40.630.30">
    <property type="match status" value="1"/>
</dbReference>
<keyword evidence="7 12" id="KW-0694">RNA-binding</keyword>
<dbReference type="GO" id="GO:1990883">
    <property type="term" value="F:18S rRNA cytidine N-acetyltransferase activity"/>
    <property type="evidence" value="ECO:0007669"/>
    <property type="project" value="TreeGrafter"/>
</dbReference>
<keyword evidence="2 12" id="KW-0820">tRNA-binding</keyword>
<dbReference type="PROSITE" id="PS51186">
    <property type="entry name" value="GNAT"/>
    <property type="match status" value="1"/>
</dbReference>
<dbReference type="GO" id="GO:0000049">
    <property type="term" value="F:tRNA binding"/>
    <property type="evidence" value="ECO:0007669"/>
    <property type="project" value="UniProtKB-UniRule"/>
</dbReference>